<dbReference type="AlphaFoldDB" id="A0A9P5N7S1"/>
<protein>
    <recommendedName>
        <fullName evidence="5">CxC1-like cysteine cluster associated with KDZ transposases domain-containing protein</fullName>
    </recommendedName>
</protein>
<dbReference type="Proteomes" id="UP000724874">
    <property type="component" value="Unassembled WGS sequence"/>
</dbReference>
<dbReference type="EMBL" id="JADNYJ010000355">
    <property type="protein sequence ID" value="KAF8870464.1"/>
    <property type="molecule type" value="Genomic_DNA"/>
</dbReference>
<feature type="compositionally biased region" description="Basic residues" evidence="2">
    <location>
        <begin position="1"/>
        <end position="11"/>
    </location>
</feature>
<evidence type="ECO:0000313" key="3">
    <source>
        <dbReference type="EMBL" id="KAF8870464.1"/>
    </source>
</evidence>
<feature type="region of interest" description="Disordered" evidence="2">
    <location>
        <begin position="1"/>
        <end position="34"/>
    </location>
</feature>
<evidence type="ECO:0000256" key="1">
    <source>
        <dbReference type="SAM" id="Coils"/>
    </source>
</evidence>
<dbReference type="OrthoDB" id="3237105at2759"/>
<feature type="region of interest" description="Disordered" evidence="2">
    <location>
        <begin position="250"/>
        <end position="281"/>
    </location>
</feature>
<feature type="compositionally biased region" description="Acidic residues" evidence="2">
    <location>
        <begin position="929"/>
        <end position="956"/>
    </location>
</feature>
<evidence type="ECO:0008006" key="5">
    <source>
        <dbReference type="Google" id="ProtNLM"/>
    </source>
</evidence>
<dbReference type="PANTHER" id="PTHR33096">
    <property type="entry name" value="CXC2 DOMAIN-CONTAINING PROTEIN"/>
    <property type="match status" value="1"/>
</dbReference>
<feature type="compositionally biased region" description="Basic and acidic residues" evidence="2">
    <location>
        <begin position="23"/>
        <end position="34"/>
    </location>
</feature>
<feature type="region of interest" description="Disordered" evidence="2">
    <location>
        <begin position="921"/>
        <end position="966"/>
    </location>
</feature>
<evidence type="ECO:0000313" key="4">
    <source>
        <dbReference type="Proteomes" id="UP000724874"/>
    </source>
</evidence>
<proteinExistence type="predicted"/>
<dbReference type="PANTHER" id="PTHR33096:SF1">
    <property type="entry name" value="CXC1-LIKE CYSTEINE CLUSTER ASSOCIATED WITH KDZ TRANSPOSASES DOMAIN-CONTAINING PROTEIN"/>
    <property type="match status" value="1"/>
</dbReference>
<accession>A0A9P5N7S1</accession>
<organism evidence="3 4">
    <name type="scientific">Gymnopilus junonius</name>
    <name type="common">Spectacular rustgill mushroom</name>
    <name type="synonym">Gymnopilus spectabilis subsp. junonius</name>
    <dbReference type="NCBI Taxonomy" id="109634"/>
    <lineage>
        <taxon>Eukaryota</taxon>
        <taxon>Fungi</taxon>
        <taxon>Dikarya</taxon>
        <taxon>Basidiomycota</taxon>
        <taxon>Agaricomycotina</taxon>
        <taxon>Agaricomycetes</taxon>
        <taxon>Agaricomycetidae</taxon>
        <taxon>Agaricales</taxon>
        <taxon>Agaricineae</taxon>
        <taxon>Hymenogastraceae</taxon>
        <taxon>Gymnopilus</taxon>
    </lineage>
</organism>
<dbReference type="InterPro" id="IPR040521">
    <property type="entry name" value="KDZ"/>
</dbReference>
<dbReference type="Pfam" id="PF18758">
    <property type="entry name" value="KDZ"/>
    <property type="match status" value="1"/>
</dbReference>
<keyword evidence="4" id="KW-1185">Reference proteome</keyword>
<sequence>MSSRIYKKYPKAKAAQLQPGLIPEREHPQAHGSRALEGKVHAPGGIFFHVGDQPGDELDIPEDVEERSKAQKKKEQQWKKWSEEVIPAMIEPYLSLLEETDALRDLTAARNRKLCAGCVEGSTLQVSCIYFDKIEKVNLCTCSEPALQLLSLGLFPCAPSRPTLAVDLNMLDLVRGLFLNSAPNVTAWCETLEGFLSARKFKLTTRDTLRKRFGNALQWYATLEDSKNQWMHKVINNVQKENRTVTDTIQDQARPGTQAEATEPSTPVADDANTPPLDRPSEYLRERCPVCFGGKDWHQPQEMVDAIVCIDACFTQKRRKSQGNSTSSVPRHHPETIFVPPSDVATMQATVESIRPAPKPKEPAMDGYEPGMKVSAAALDECFESFQAADANRVKASTKFFADTGLMALLCRHDRVLWLVNMTSAGEKQYYALCLLEQLFKHIPPAMRIGVLYDIGCQLHRSCIKHGFLQDILDRITFGISVFHAYGHQWPCQIIYHPRKCPGFGLTDGEGCERFWSSIKSLIPSLHVSGYYTRIYTIDTKVRHLDQISLLGMGKWLRWKWTVTLECKGEASEVLDGVYATEITEEDLRAHWANQVKEQTKPLPRQSKNIADKEIHSILLLKEQVTEYEKDIAAHRICLLDLTMEEIQVLKAKLNNATKAIKEKSSKLSIADQSNLKRLLGNQFLHLRLNALAVKQRIRDRLRQCKFELESLEKSYRKTVNRLKLEAHAGQQLKRKEPGIQNLARKYNKLCQEMEKLIQNRRAPRGARVPPQIELGSLFKLDVDDDIWQDIGLMDEMDESSNIPEWLGDDDVRKGIKALLLFDRCLEEEQRLIKEWKAMQDWFIEEWQHVQKALDKARGDNQTAYAYQLQNQKEHLLCLCLAWEPLVRAIPCDLPDSWGPSEQELLNARIYEVSEQVLQKASISRQGNNDEESSDEELSDGESEDKEEADILDTMEESGFADGFRL</sequence>
<feature type="coiled-coil region" evidence="1">
    <location>
        <begin position="640"/>
        <end position="667"/>
    </location>
</feature>
<reference evidence="3" key="1">
    <citation type="submission" date="2020-11" db="EMBL/GenBank/DDBJ databases">
        <authorList>
            <consortium name="DOE Joint Genome Institute"/>
            <person name="Ahrendt S."/>
            <person name="Riley R."/>
            <person name="Andreopoulos W."/>
            <person name="LaButti K."/>
            <person name="Pangilinan J."/>
            <person name="Ruiz-duenas F.J."/>
            <person name="Barrasa J.M."/>
            <person name="Sanchez-Garcia M."/>
            <person name="Camarero S."/>
            <person name="Miyauchi S."/>
            <person name="Serrano A."/>
            <person name="Linde D."/>
            <person name="Babiker R."/>
            <person name="Drula E."/>
            <person name="Ayuso-Fernandez I."/>
            <person name="Pacheco R."/>
            <person name="Padilla G."/>
            <person name="Ferreira P."/>
            <person name="Barriuso J."/>
            <person name="Kellner H."/>
            <person name="Castanera R."/>
            <person name="Alfaro M."/>
            <person name="Ramirez L."/>
            <person name="Pisabarro A.G."/>
            <person name="Kuo A."/>
            <person name="Tritt A."/>
            <person name="Lipzen A."/>
            <person name="He G."/>
            <person name="Yan M."/>
            <person name="Ng V."/>
            <person name="Cullen D."/>
            <person name="Martin F."/>
            <person name="Rosso M.-N."/>
            <person name="Henrissat B."/>
            <person name="Hibbett D."/>
            <person name="Martinez A.T."/>
            <person name="Grigoriev I.V."/>
        </authorList>
    </citation>
    <scope>NUCLEOTIDE SEQUENCE</scope>
    <source>
        <strain evidence="3">AH 44721</strain>
    </source>
</reference>
<evidence type="ECO:0000256" key="2">
    <source>
        <dbReference type="SAM" id="MobiDB-lite"/>
    </source>
</evidence>
<comment type="caution">
    <text evidence="3">The sequence shown here is derived from an EMBL/GenBank/DDBJ whole genome shotgun (WGS) entry which is preliminary data.</text>
</comment>
<keyword evidence="1" id="KW-0175">Coiled coil</keyword>
<name>A0A9P5N7S1_GYMJU</name>
<gene>
    <name evidence="3" type="ORF">CPB84DRAFT_1855562</name>
</gene>